<keyword evidence="1" id="KW-1133">Transmembrane helix</keyword>
<feature type="transmembrane region" description="Helical" evidence="1">
    <location>
        <begin position="12"/>
        <end position="31"/>
    </location>
</feature>
<evidence type="ECO:0000256" key="1">
    <source>
        <dbReference type="SAM" id="Phobius"/>
    </source>
</evidence>
<sequence length="388" mass="45150">MYNSNFTINRLSFLLCIIIIFIFCISIISKINHGSYSQISTTITNKNSKSIQTKFSSDKCQWKFHHYSPSPWELYWYNNIDVLQNNVCPKLIENDQLNKSIRSLEYIINLQKTIYNKSFLSNEYDELFSKMYYQSECSSTSQSDRMVSQYIEPLIGLLRDPLTICSYQNLPSKLQTSEENGVQSKRFFLLGPSAPYNNFQTSTISIAPWLYQQDSQKILMDIGASLFNGVNDPNTVSSLIGARWFYEYFRLHSLSFDRIIAFEATQYSPQTYWQQIPDDIIGLLTFINVGVANTGKFNPWNILKSIAKINDYVIIKLDIDNSILENELIQQILNDKSISSLIDECFFEMHVTVNEMKRYWGAPQGQLKDSYIIFTKLRQLGIRMHSWP</sequence>
<evidence type="ECO:0000313" key="3">
    <source>
        <dbReference type="Proteomes" id="UP000663864"/>
    </source>
</evidence>
<dbReference type="Proteomes" id="UP000663864">
    <property type="component" value="Unassembled WGS sequence"/>
</dbReference>
<evidence type="ECO:0008006" key="4">
    <source>
        <dbReference type="Google" id="ProtNLM"/>
    </source>
</evidence>
<organism evidence="2 3">
    <name type="scientific">Rotaria sordida</name>
    <dbReference type="NCBI Taxonomy" id="392033"/>
    <lineage>
        <taxon>Eukaryota</taxon>
        <taxon>Metazoa</taxon>
        <taxon>Spiralia</taxon>
        <taxon>Gnathifera</taxon>
        <taxon>Rotifera</taxon>
        <taxon>Eurotatoria</taxon>
        <taxon>Bdelloidea</taxon>
        <taxon>Philodinida</taxon>
        <taxon>Philodinidae</taxon>
        <taxon>Rotaria</taxon>
    </lineage>
</organism>
<keyword evidence="1" id="KW-0812">Transmembrane</keyword>
<evidence type="ECO:0000313" key="2">
    <source>
        <dbReference type="EMBL" id="CAF0778478.1"/>
    </source>
</evidence>
<gene>
    <name evidence="2" type="ORF">ZHD862_LOCUS1250</name>
</gene>
<protein>
    <recommendedName>
        <fullName evidence="4">Methyltransferase FkbM domain-containing protein</fullName>
    </recommendedName>
</protein>
<proteinExistence type="predicted"/>
<accession>A0A813R8B1</accession>
<reference evidence="2" key="1">
    <citation type="submission" date="2021-02" db="EMBL/GenBank/DDBJ databases">
        <authorList>
            <person name="Nowell W R."/>
        </authorList>
    </citation>
    <scope>NUCLEOTIDE SEQUENCE</scope>
</reference>
<name>A0A813R8B1_9BILA</name>
<dbReference type="AlphaFoldDB" id="A0A813R8B1"/>
<comment type="caution">
    <text evidence="2">The sequence shown here is derived from an EMBL/GenBank/DDBJ whole genome shotgun (WGS) entry which is preliminary data.</text>
</comment>
<dbReference type="EMBL" id="CAJNOT010000021">
    <property type="protein sequence ID" value="CAF0778478.1"/>
    <property type="molecule type" value="Genomic_DNA"/>
</dbReference>
<keyword evidence="1" id="KW-0472">Membrane</keyword>